<dbReference type="InParanoid" id="A0A7N2N0C6"/>
<sequence length="84" mass="10068">MEKNVEIWDEYMKTYSRQHYRRSCVSAIQIWYSEQLCKDKGWNPKRKKGFIAELLEPYGPLDYILLAVLGFLLKPTDKRPEKGR</sequence>
<dbReference type="EMBL" id="LRBV02000011">
    <property type="status" value="NOT_ANNOTATED_CDS"/>
    <property type="molecule type" value="Genomic_DNA"/>
</dbReference>
<dbReference type="Proteomes" id="UP000594261">
    <property type="component" value="Chromosome 11"/>
</dbReference>
<dbReference type="AlphaFoldDB" id="A0A7N2N0C6"/>
<dbReference type="EnsemblPlants" id="QL11p054218:mrna">
    <property type="protein sequence ID" value="QL11p054218:mrna"/>
    <property type="gene ID" value="QL11p054218"/>
</dbReference>
<reference evidence="1" key="2">
    <citation type="submission" date="2021-01" db="UniProtKB">
        <authorList>
            <consortium name="EnsemblPlants"/>
        </authorList>
    </citation>
    <scope>IDENTIFICATION</scope>
</reference>
<dbReference type="Gramene" id="QL11p054218:mrna">
    <property type="protein sequence ID" value="QL11p054218:mrna"/>
    <property type="gene ID" value="QL11p054218"/>
</dbReference>
<keyword evidence="2" id="KW-1185">Reference proteome</keyword>
<dbReference type="OMA" id="FWIYRIR"/>
<proteinExistence type="predicted"/>
<evidence type="ECO:0000313" key="2">
    <source>
        <dbReference type="Proteomes" id="UP000594261"/>
    </source>
</evidence>
<protein>
    <submittedName>
        <fullName evidence="1">Uncharacterized protein</fullName>
    </submittedName>
</protein>
<accession>A0A7N2N0C6</accession>
<reference evidence="1 2" key="1">
    <citation type="journal article" date="2016" name="G3 (Bethesda)">
        <title>First Draft Assembly and Annotation of the Genome of a California Endemic Oak Quercus lobata Nee (Fagaceae).</title>
        <authorList>
            <person name="Sork V.L."/>
            <person name="Fitz-Gibbon S.T."/>
            <person name="Puiu D."/>
            <person name="Crepeau M."/>
            <person name="Gugger P.F."/>
            <person name="Sherman R."/>
            <person name="Stevens K."/>
            <person name="Langley C.H."/>
            <person name="Pellegrini M."/>
            <person name="Salzberg S.L."/>
        </authorList>
    </citation>
    <scope>NUCLEOTIDE SEQUENCE [LARGE SCALE GENOMIC DNA]</scope>
    <source>
        <strain evidence="1 2">cv. SW786</strain>
    </source>
</reference>
<evidence type="ECO:0000313" key="1">
    <source>
        <dbReference type="EnsemblPlants" id="QL11p054218:mrna"/>
    </source>
</evidence>
<organism evidence="1 2">
    <name type="scientific">Quercus lobata</name>
    <name type="common">Valley oak</name>
    <dbReference type="NCBI Taxonomy" id="97700"/>
    <lineage>
        <taxon>Eukaryota</taxon>
        <taxon>Viridiplantae</taxon>
        <taxon>Streptophyta</taxon>
        <taxon>Embryophyta</taxon>
        <taxon>Tracheophyta</taxon>
        <taxon>Spermatophyta</taxon>
        <taxon>Magnoliopsida</taxon>
        <taxon>eudicotyledons</taxon>
        <taxon>Gunneridae</taxon>
        <taxon>Pentapetalae</taxon>
        <taxon>rosids</taxon>
        <taxon>fabids</taxon>
        <taxon>Fagales</taxon>
        <taxon>Fagaceae</taxon>
        <taxon>Quercus</taxon>
    </lineage>
</organism>
<name>A0A7N2N0C6_QUELO</name>